<name>A0A1J0VY51_9NOCA</name>
<accession>A0A1J0VY51</accession>
<keyword evidence="2" id="KW-1185">Reference proteome</keyword>
<organism evidence="1 2">
    <name type="scientific">Nocardia mangyaensis</name>
    <dbReference type="NCBI Taxonomy" id="2213200"/>
    <lineage>
        <taxon>Bacteria</taxon>
        <taxon>Bacillati</taxon>
        <taxon>Actinomycetota</taxon>
        <taxon>Actinomycetes</taxon>
        <taxon>Mycobacteriales</taxon>
        <taxon>Nocardiaceae</taxon>
        <taxon>Nocardia</taxon>
    </lineage>
</organism>
<dbReference type="AlphaFoldDB" id="A0A1J0VY51"/>
<dbReference type="OrthoDB" id="9784823at2"/>
<dbReference type="Proteomes" id="UP000183810">
    <property type="component" value="Chromosome"/>
</dbReference>
<gene>
    <name evidence="1" type="ORF">BOX37_26320</name>
</gene>
<dbReference type="EMBL" id="CP018082">
    <property type="protein sequence ID" value="APE36863.1"/>
    <property type="molecule type" value="Genomic_DNA"/>
</dbReference>
<protein>
    <submittedName>
        <fullName evidence="1">Uncharacterized protein</fullName>
    </submittedName>
</protein>
<dbReference type="KEGG" id="nsl:BOX37_26320"/>
<sequence length="643" mass="68475">MDQPTTEPTLTLQDIADLAKVERAVVSMWRNRESIRGQVIPFPRPVAEVGGIAHFDRSEVVDYLERTGRGNNAEARLDAATVGAPDGWALEDLVTLLCLRHLVGDLTYLTDEECADLAWELDPADESFATEIAALTDTGAARAFIDGLMAASFGGADALAKLESSRAGRELALRDLTSHAIELLDTIVGACRTELGADGAHLVSAGDAPTVVLALSDADPELEVHALGDGPAARALRRRMLIREQEHTIEIGPRVRLLSVVGTESAQALDDVDYALLGLERDEIAVIIGSAAALCDAIPRAGKRQDTLEGKRAETLGSGGLTAAFKLPRGLWKQAHRQALGVWVFHGSAKTSLPTVADLSTIRPTDLDHNALAADIAAAFGDRTDRDARAYRYGKEVPLSDIRAGHAVVAPGTLAARLRAPEAVDDLNRVYTATLVTAEPDPGFDVQAGASAASREIVQRPLGELSRLKLLHLRTGNRISPSHSDPNGTVTVLSAHNGAAAFRLDPLDAQRHYPRANRTEPGDVVFNDHPPRAIVDSVGGSRVLSPSRILRLANGAGIGPYALAALINDQPADNTDWRTWAVPRLPADESERLESVLAEAADYTRRLRAREDAMNDLCRALISGIGAGTVSLNIPATTVGVLA</sequence>
<proteinExistence type="predicted"/>
<evidence type="ECO:0000313" key="1">
    <source>
        <dbReference type="EMBL" id="APE36863.1"/>
    </source>
</evidence>
<evidence type="ECO:0000313" key="2">
    <source>
        <dbReference type="Proteomes" id="UP000183810"/>
    </source>
</evidence>
<reference evidence="1" key="1">
    <citation type="submission" date="2016-11" db="EMBL/GenBank/DDBJ databases">
        <authorList>
            <person name="Jaros S."/>
            <person name="Januszkiewicz K."/>
            <person name="Wedrychowicz H."/>
        </authorList>
    </citation>
    <scope>NUCLEOTIDE SEQUENCE [LARGE SCALE GENOMIC DNA]</scope>
    <source>
        <strain evidence="1">Y48</strain>
    </source>
</reference>
<dbReference type="RefSeq" id="WP_071930048.1">
    <property type="nucleotide sequence ID" value="NZ_CP018082.1"/>
</dbReference>